<protein>
    <submittedName>
        <fullName evidence="2">Uncharacterized protein</fullName>
    </submittedName>
</protein>
<reference evidence="2 3" key="1">
    <citation type="submission" date="2016-10" db="EMBL/GenBank/DDBJ databases">
        <authorList>
            <person name="Varghese N."/>
        </authorList>
    </citation>
    <scope>NUCLEOTIDE SEQUENCE [LARGE SCALE GENOMIC DNA]</scope>
</reference>
<organism evidence="2 3">
    <name type="scientific">Zymoseptoria tritici ST99CH_1A5</name>
    <dbReference type="NCBI Taxonomy" id="1276529"/>
    <lineage>
        <taxon>Eukaryota</taxon>
        <taxon>Fungi</taxon>
        <taxon>Dikarya</taxon>
        <taxon>Ascomycota</taxon>
        <taxon>Pezizomycotina</taxon>
        <taxon>Dothideomycetes</taxon>
        <taxon>Dothideomycetidae</taxon>
        <taxon>Mycosphaerellales</taxon>
        <taxon>Mycosphaerellaceae</taxon>
        <taxon>Zymoseptoria</taxon>
    </lineage>
</organism>
<accession>A0A1Y6M3P7</accession>
<dbReference type="AlphaFoldDB" id="A0A1Y6M3P7"/>
<sequence>MPFDGCDVLAMARPRPTRRKLWKLPITKDIDHVNQKAGRAVRAQGLTGYFVWFYSYHVDDAQKNVPEGSKHDSMVHRDGGAATPYQPEPARAHEHAPFLPSGPRNTTMAEAGEGLLGDPDQDGDTDDAAAVAAAAARLGISSDDNYHKKDWTKQEIEWREKVTNIIRLALNSQYLATLRCCRVVCNHLYEEHLKMYDSVAVDPIKCCSMCNPALLQLILWEKEPPAVPKSRTAPRAGSKQAFFLPKLKDILGQFCRKAFDFEAIQQGYDFDNLLADLPYNLLIEDQYVWELAECIRFEGLERPDSEPELTADDIKDLAPLFSAWHADGGPVRRSEIPLGLLAQEMVKVAPDVYIERRADLDKKPSLPETTVAQRKTGHTQRSDKSAQAATLLQQALANSNSMADDAEDEDRGRAAKRGRGGRGRGRGRPHKRGRGGRGGTAGGTAGGETGGDEAGRETGGAGGSTVDKRPASEAALTPLGRESQVPRVGSPGSSTMVAPGNIAGPSSRPAAATTPARAAQ</sequence>
<feature type="compositionally biased region" description="Basic residues" evidence="1">
    <location>
        <begin position="414"/>
        <end position="435"/>
    </location>
</feature>
<feature type="compositionally biased region" description="Gly residues" evidence="1">
    <location>
        <begin position="436"/>
        <end position="449"/>
    </location>
</feature>
<feature type="region of interest" description="Disordered" evidence="1">
    <location>
        <begin position="64"/>
        <end position="92"/>
    </location>
</feature>
<feature type="compositionally biased region" description="Basic and acidic residues" evidence="1">
    <location>
        <begin position="64"/>
        <end position="79"/>
    </location>
</feature>
<evidence type="ECO:0000313" key="2">
    <source>
        <dbReference type="EMBL" id="SMY30400.1"/>
    </source>
</evidence>
<evidence type="ECO:0000256" key="1">
    <source>
        <dbReference type="SAM" id="MobiDB-lite"/>
    </source>
</evidence>
<feature type="compositionally biased region" description="Low complexity" evidence="1">
    <location>
        <begin position="506"/>
        <end position="520"/>
    </location>
</feature>
<proteinExistence type="predicted"/>
<dbReference type="Proteomes" id="UP000215453">
    <property type="component" value="Chromosome 18"/>
</dbReference>
<feature type="compositionally biased region" description="Low complexity" evidence="1">
    <location>
        <begin position="386"/>
        <end position="397"/>
    </location>
</feature>
<dbReference type="EMBL" id="LT882693">
    <property type="protein sequence ID" value="SMY30400.1"/>
    <property type="molecule type" value="Genomic_DNA"/>
</dbReference>
<gene>
    <name evidence="2" type="ORF">ZT1A5_G11853</name>
</gene>
<name>A0A1Y6M3P7_ZYMTR</name>
<evidence type="ECO:0000313" key="3">
    <source>
        <dbReference type="Proteomes" id="UP000215453"/>
    </source>
</evidence>
<feature type="region of interest" description="Disordered" evidence="1">
    <location>
        <begin position="364"/>
        <end position="520"/>
    </location>
</feature>